<comment type="similarity">
    <text evidence="1">Belongs to the thioredoxin family.</text>
</comment>
<dbReference type="GO" id="GO:0045454">
    <property type="term" value="P:cell redox homeostasis"/>
    <property type="evidence" value="ECO:0007669"/>
    <property type="project" value="TreeGrafter"/>
</dbReference>
<dbReference type="PANTHER" id="PTHR43601">
    <property type="entry name" value="THIOREDOXIN, MITOCHONDRIAL"/>
    <property type="match status" value="1"/>
</dbReference>
<dbReference type="InterPro" id="IPR013766">
    <property type="entry name" value="Thioredoxin_domain"/>
</dbReference>
<evidence type="ECO:0000313" key="4">
    <source>
        <dbReference type="Proteomes" id="UP001438707"/>
    </source>
</evidence>
<gene>
    <name evidence="3" type="ORF">WJX74_002332</name>
</gene>
<keyword evidence="4" id="KW-1185">Reference proteome</keyword>
<accession>A0AAW1SG32</accession>
<protein>
    <recommendedName>
        <fullName evidence="2">Thioredoxin domain-containing protein</fullName>
    </recommendedName>
</protein>
<feature type="domain" description="Thioredoxin" evidence="2">
    <location>
        <begin position="95"/>
        <end position="196"/>
    </location>
</feature>
<dbReference type="EMBL" id="JALJOS010000001">
    <property type="protein sequence ID" value="KAK9844428.1"/>
    <property type="molecule type" value="Genomic_DNA"/>
</dbReference>
<dbReference type="Gene3D" id="3.40.30.10">
    <property type="entry name" value="Glutaredoxin"/>
    <property type="match status" value="1"/>
</dbReference>
<evidence type="ECO:0000256" key="1">
    <source>
        <dbReference type="ARBA" id="ARBA00008987"/>
    </source>
</evidence>
<name>A0AAW1SG32_9CHLO</name>
<reference evidence="3 4" key="1">
    <citation type="journal article" date="2024" name="Nat. Commun.">
        <title>Phylogenomics reveals the evolutionary origins of lichenization in chlorophyte algae.</title>
        <authorList>
            <person name="Puginier C."/>
            <person name="Libourel C."/>
            <person name="Otte J."/>
            <person name="Skaloud P."/>
            <person name="Haon M."/>
            <person name="Grisel S."/>
            <person name="Petersen M."/>
            <person name="Berrin J.G."/>
            <person name="Delaux P.M."/>
            <person name="Dal Grande F."/>
            <person name="Keller J."/>
        </authorList>
    </citation>
    <scope>NUCLEOTIDE SEQUENCE [LARGE SCALE GENOMIC DNA]</scope>
    <source>
        <strain evidence="3 4">SAG 2145</strain>
    </source>
</reference>
<organism evidence="3 4">
    <name type="scientific">Apatococcus lobatus</name>
    <dbReference type="NCBI Taxonomy" id="904363"/>
    <lineage>
        <taxon>Eukaryota</taxon>
        <taxon>Viridiplantae</taxon>
        <taxon>Chlorophyta</taxon>
        <taxon>core chlorophytes</taxon>
        <taxon>Trebouxiophyceae</taxon>
        <taxon>Chlorellales</taxon>
        <taxon>Chlorellaceae</taxon>
        <taxon>Apatococcus</taxon>
    </lineage>
</organism>
<dbReference type="InterPro" id="IPR036249">
    <property type="entry name" value="Thioredoxin-like_sf"/>
</dbReference>
<sequence length="257" mass="29024">MRGRLKGPPAKIPLSFGSLCLFESLRFPPPLLATGSHTCCPLRPTYSAQERQAVNPLQLVGTVRSTRSPKSQTCRAGKVSEGWWKQYTELWEEVSSEQEFEALLNQQSDKLLLVDFWGKTCKGCEAVYLQLCRVADDQALRKKVKFVKVCVDGMVDRTKAEGVRALPYVAFYRGEQGKLGGSTTNPTQAKHFRKNIQTVLDNPGKIFNQDPNGFWVARDPPTKEATELKAQQLAKMEEQTKQMRKHLLGEYFGDVKR</sequence>
<dbReference type="SUPFAM" id="SSF52833">
    <property type="entry name" value="Thioredoxin-like"/>
    <property type="match status" value="1"/>
</dbReference>
<comment type="caution">
    <text evidence="3">The sequence shown here is derived from an EMBL/GenBank/DDBJ whole genome shotgun (WGS) entry which is preliminary data.</text>
</comment>
<dbReference type="Proteomes" id="UP001438707">
    <property type="component" value="Unassembled WGS sequence"/>
</dbReference>
<dbReference type="PANTHER" id="PTHR43601:SF32">
    <property type="entry name" value="THIOREDOXIN-LIKE 2-2, CHLOROPLASTIC"/>
    <property type="match status" value="1"/>
</dbReference>
<proteinExistence type="inferred from homology"/>
<evidence type="ECO:0000313" key="3">
    <source>
        <dbReference type="EMBL" id="KAK9844428.1"/>
    </source>
</evidence>
<evidence type="ECO:0000259" key="2">
    <source>
        <dbReference type="Pfam" id="PF00085"/>
    </source>
</evidence>
<dbReference type="AlphaFoldDB" id="A0AAW1SG32"/>
<dbReference type="Pfam" id="PF00085">
    <property type="entry name" value="Thioredoxin"/>
    <property type="match status" value="1"/>
</dbReference>